<accession>A0A8G2BII1</accession>
<reference evidence="2 3" key="1">
    <citation type="submission" date="2016-10" db="EMBL/GenBank/DDBJ databases">
        <authorList>
            <person name="Varghese N."/>
            <person name="Submissions S."/>
        </authorList>
    </citation>
    <scope>NUCLEOTIDE SEQUENCE [LARGE SCALE GENOMIC DNA]</scope>
    <source>
        <strain evidence="2 3">DSM 18839</strain>
    </source>
</reference>
<proteinExistence type="predicted"/>
<comment type="caution">
    <text evidence="2">The sequence shown here is derived from an EMBL/GenBank/DDBJ whole genome shotgun (WGS) entry which is preliminary data.</text>
</comment>
<sequence length="120" mass="13137">MFDGGDPALHPDRYAWRNPICGAQLPELMATFHPGFLDDDLLRRIAASADNWCAPGVLRAQGERILGERILADGDDRSAAEAEALFRRSMTLAGAVRTHDHDRRPTAVLRSHKHGGGPSQ</sequence>
<gene>
    <name evidence="2" type="ORF">SAMN05660686_02710</name>
</gene>
<dbReference type="RefSeq" id="WP_093151001.1">
    <property type="nucleotide sequence ID" value="NZ_FNBW01000007.1"/>
</dbReference>
<feature type="region of interest" description="Disordered" evidence="1">
    <location>
        <begin position="95"/>
        <end position="120"/>
    </location>
</feature>
<keyword evidence="3" id="KW-1185">Reference proteome</keyword>
<dbReference type="EMBL" id="FNBW01000007">
    <property type="protein sequence ID" value="SDF89137.1"/>
    <property type="molecule type" value="Genomic_DNA"/>
</dbReference>
<evidence type="ECO:0000313" key="3">
    <source>
        <dbReference type="Proteomes" id="UP000198615"/>
    </source>
</evidence>
<evidence type="ECO:0000313" key="2">
    <source>
        <dbReference type="EMBL" id="SDF89137.1"/>
    </source>
</evidence>
<dbReference type="Proteomes" id="UP000198615">
    <property type="component" value="Unassembled WGS sequence"/>
</dbReference>
<protein>
    <submittedName>
        <fullName evidence="2">Uncharacterized protein</fullName>
    </submittedName>
</protein>
<evidence type="ECO:0000256" key="1">
    <source>
        <dbReference type="SAM" id="MobiDB-lite"/>
    </source>
</evidence>
<dbReference type="OrthoDB" id="4473689at2"/>
<name>A0A8G2BII1_9PROT</name>
<feature type="compositionally biased region" description="Basic residues" evidence="1">
    <location>
        <begin position="110"/>
        <end position="120"/>
    </location>
</feature>
<dbReference type="AlphaFoldDB" id="A0A8G2BII1"/>
<organism evidence="2 3">
    <name type="scientific">Thalassobaculum litoreum DSM 18839</name>
    <dbReference type="NCBI Taxonomy" id="1123362"/>
    <lineage>
        <taxon>Bacteria</taxon>
        <taxon>Pseudomonadati</taxon>
        <taxon>Pseudomonadota</taxon>
        <taxon>Alphaproteobacteria</taxon>
        <taxon>Rhodospirillales</taxon>
        <taxon>Thalassobaculaceae</taxon>
        <taxon>Thalassobaculum</taxon>
    </lineage>
</organism>